<keyword evidence="2" id="KW-1185">Reference proteome</keyword>
<accession>A0A0D8FTT6</accession>
<dbReference type="EMBL" id="JXUW01000033">
    <property type="protein sequence ID" value="KJE75667.1"/>
    <property type="molecule type" value="Genomic_DNA"/>
</dbReference>
<proteinExistence type="predicted"/>
<name>A0A0D8FTT6_9ACTN</name>
<dbReference type="GeneID" id="78373635"/>
<gene>
    <name evidence="1" type="ORF">FEAC_26270</name>
</gene>
<reference evidence="1 2" key="1">
    <citation type="submission" date="2015-01" db="EMBL/GenBank/DDBJ databases">
        <title>Draft genome of the acidophilic iron oxidizer Ferrimicrobium acidiphilum strain T23.</title>
        <authorList>
            <person name="Poehlein A."/>
            <person name="Eisen S."/>
            <person name="Schloemann M."/>
            <person name="Johnson B.D."/>
            <person name="Daniel R."/>
            <person name="Muehling M."/>
        </authorList>
    </citation>
    <scope>NUCLEOTIDE SEQUENCE [LARGE SCALE GENOMIC DNA]</scope>
    <source>
        <strain evidence="1 2">T23</strain>
    </source>
</reference>
<sequence>MKVRNMVQGGAIVALSLGLASLGTGMGLTAKKSTTTTAQPGLLVGGSGGGATGSTSFSPSYVYEVYQTMQGSQESIGITLCNDLNEGSTIDNNCINNLAPAIGNEVDYYIQSLNIEPGVTISYNAAGSVSFTIFTG</sequence>
<organism evidence="1 2">
    <name type="scientific">Ferrimicrobium acidiphilum DSM 19497</name>
    <dbReference type="NCBI Taxonomy" id="1121877"/>
    <lineage>
        <taxon>Bacteria</taxon>
        <taxon>Bacillati</taxon>
        <taxon>Actinomycetota</taxon>
        <taxon>Acidimicrobiia</taxon>
        <taxon>Acidimicrobiales</taxon>
        <taxon>Acidimicrobiaceae</taxon>
        <taxon>Ferrimicrobium</taxon>
    </lineage>
</organism>
<dbReference type="AlphaFoldDB" id="A0A0D8FTT6"/>
<dbReference type="Proteomes" id="UP000032336">
    <property type="component" value="Unassembled WGS sequence"/>
</dbReference>
<dbReference type="RefSeq" id="WP_052566356.1">
    <property type="nucleotide sequence ID" value="NZ_JXUW01000033.1"/>
</dbReference>
<protein>
    <submittedName>
        <fullName evidence="1">Uncharacterized protein</fullName>
    </submittedName>
</protein>
<evidence type="ECO:0000313" key="2">
    <source>
        <dbReference type="Proteomes" id="UP000032336"/>
    </source>
</evidence>
<evidence type="ECO:0000313" key="1">
    <source>
        <dbReference type="EMBL" id="KJE75667.1"/>
    </source>
</evidence>
<comment type="caution">
    <text evidence="1">The sequence shown here is derived from an EMBL/GenBank/DDBJ whole genome shotgun (WGS) entry which is preliminary data.</text>
</comment>